<evidence type="ECO:0000313" key="4">
    <source>
        <dbReference type="EMBL" id="KXG77367.1"/>
    </source>
</evidence>
<dbReference type="STRING" id="520762.AN619_04930"/>
<organism evidence="4 5">
    <name type="scientific">Thermotalea metallivorans</name>
    <dbReference type="NCBI Taxonomy" id="520762"/>
    <lineage>
        <taxon>Bacteria</taxon>
        <taxon>Bacillati</taxon>
        <taxon>Bacillota</taxon>
        <taxon>Clostridia</taxon>
        <taxon>Peptostreptococcales</taxon>
        <taxon>Thermotaleaceae</taxon>
        <taxon>Thermotalea</taxon>
    </lineage>
</organism>
<protein>
    <submittedName>
        <fullName evidence="4">Uncharacterized protein</fullName>
    </submittedName>
</protein>
<keyword evidence="3" id="KW-0812">Transmembrane</keyword>
<evidence type="ECO:0000256" key="1">
    <source>
        <dbReference type="SAM" id="Coils"/>
    </source>
</evidence>
<sequence length="315" mass="36936">MNEHDLIIIPEDIREDVKIAGFLNLWKIFPIVGSLFFGIVLFIILPGHLGYRGFIMFAVPAAISYIVIFDVRKNKRLDKELKKVKREGHRIEIVKIDSPFLYFQDGSVGIAVKIEPLPKELTTGNQQYIAGISFMEMIRWGNMHNAIIELYVDPKYDTDEKVLKEKEQQYEEVLQNRSKIKNIMLMRNRYHFNLARAGGRTAYHMRVRIKGSEEELIGIVEEMIESIRRTGDQAYIVGEDALYRLNEYQLKPTTTSRPVYFESDRLMDKIKDLMYWGRMRIKKLMENRKKQKAEQKKNNIFKHGSGRKIGGEEIE</sequence>
<feature type="transmembrane region" description="Helical" evidence="3">
    <location>
        <begin position="21"/>
        <end position="45"/>
    </location>
</feature>
<feature type="compositionally biased region" description="Basic and acidic residues" evidence="2">
    <location>
        <begin position="288"/>
        <end position="297"/>
    </location>
</feature>
<evidence type="ECO:0000313" key="5">
    <source>
        <dbReference type="Proteomes" id="UP000070456"/>
    </source>
</evidence>
<dbReference type="RefSeq" id="WP_068554760.1">
    <property type="nucleotide sequence ID" value="NZ_LOEE01000016.1"/>
</dbReference>
<keyword evidence="5" id="KW-1185">Reference proteome</keyword>
<evidence type="ECO:0000256" key="2">
    <source>
        <dbReference type="SAM" id="MobiDB-lite"/>
    </source>
</evidence>
<name>A0A140L9Z2_9FIRM</name>
<accession>A0A140L9Z2</accession>
<comment type="caution">
    <text evidence="4">The sequence shown here is derived from an EMBL/GenBank/DDBJ whole genome shotgun (WGS) entry which is preliminary data.</text>
</comment>
<keyword evidence="3" id="KW-0472">Membrane</keyword>
<proteinExistence type="predicted"/>
<dbReference type="Proteomes" id="UP000070456">
    <property type="component" value="Unassembled WGS sequence"/>
</dbReference>
<keyword evidence="1" id="KW-0175">Coiled coil</keyword>
<feature type="transmembrane region" description="Helical" evidence="3">
    <location>
        <begin position="51"/>
        <end position="69"/>
    </location>
</feature>
<feature type="region of interest" description="Disordered" evidence="2">
    <location>
        <begin position="288"/>
        <end position="315"/>
    </location>
</feature>
<dbReference type="AlphaFoldDB" id="A0A140L9Z2"/>
<feature type="coiled-coil region" evidence="1">
    <location>
        <begin position="156"/>
        <end position="183"/>
    </location>
</feature>
<reference evidence="4 5" key="1">
    <citation type="submission" date="2015-12" db="EMBL/GenBank/DDBJ databases">
        <title>Draft genome sequence of the thermoanaerobe Thermotalea metallivorans, an isolate from the runoff channel of the Great Artesian Basin, Australia.</title>
        <authorList>
            <person name="Patel B.K."/>
        </authorList>
    </citation>
    <scope>NUCLEOTIDE SEQUENCE [LARGE SCALE GENOMIC DNA]</scope>
    <source>
        <strain evidence="4 5">B2-1</strain>
    </source>
</reference>
<dbReference type="EMBL" id="LOEE01000016">
    <property type="protein sequence ID" value="KXG77367.1"/>
    <property type="molecule type" value="Genomic_DNA"/>
</dbReference>
<keyword evidence="3" id="KW-1133">Transmembrane helix</keyword>
<gene>
    <name evidence="4" type="ORF">AN619_04930</name>
</gene>
<evidence type="ECO:0000256" key="3">
    <source>
        <dbReference type="SAM" id="Phobius"/>
    </source>
</evidence>